<protein>
    <submittedName>
        <fullName evidence="1">Uncharacterized protein</fullName>
    </submittedName>
</protein>
<proteinExistence type="predicted"/>
<accession>A0A4Z2EF99</accession>
<dbReference type="Proteomes" id="UP000314294">
    <property type="component" value="Unassembled WGS sequence"/>
</dbReference>
<comment type="caution">
    <text evidence="1">The sequence shown here is derived from an EMBL/GenBank/DDBJ whole genome shotgun (WGS) entry which is preliminary data.</text>
</comment>
<evidence type="ECO:0000313" key="1">
    <source>
        <dbReference type="EMBL" id="TNN27220.1"/>
    </source>
</evidence>
<dbReference type="AlphaFoldDB" id="A0A4Z2EF99"/>
<sequence length="25" mass="2870">MHRVSFMPSCSRTRSAMLMRTVPST</sequence>
<evidence type="ECO:0000313" key="2">
    <source>
        <dbReference type="Proteomes" id="UP000314294"/>
    </source>
</evidence>
<name>A0A4Z2EF99_9TELE</name>
<reference evidence="1 2" key="1">
    <citation type="submission" date="2019-03" db="EMBL/GenBank/DDBJ databases">
        <title>First draft genome of Liparis tanakae, snailfish: a comprehensive survey of snailfish specific genes.</title>
        <authorList>
            <person name="Kim W."/>
            <person name="Song I."/>
            <person name="Jeong J.-H."/>
            <person name="Kim D."/>
            <person name="Kim S."/>
            <person name="Ryu S."/>
            <person name="Song J.Y."/>
            <person name="Lee S.K."/>
        </authorList>
    </citation>
    <scope>NUCLEOTIDE SEQUENCE [LARGE SCALE GENOMIC DNA]</scope>
    <source>
        <tissue evidence="1">Muscle</tissue>
    </source>
</reference>
<organism evidence="1 2">
    <name type="scientific">Liparis tanakae</name>
    <name type="common">Tanaka's snailfish</name>
    <dbReference type="NCBI Taxonomy" id="230148"/>
    <lineage>
        <taxon>Eukaryota</taxon>
        <taxon>Metazoa</taxon>
        <taxon>Chordata</taxon>
        <taxon>Craniata</taxon>
        <taxon>Vertebrata</taxon>
        <taxon>Euteleostomi</taxon>
        <taxon>Actinopterygii</taxon>
        <taxon>Neopterygii</taxon>
        <taxon>Teleostei</taxon>
        <taxon>Neoteleostei</taxon>
        <taxon>Acanthomorphata</taxon>
        <taxon>Eupercaria</taxon>
        <taxon>Perciformes</taxon>
        <taxon>Cottioidei</taxon>
        <taxon>Cottales</taxon>
        <taxon>Liparidae</taxon>
        <taxon>Liparis</taxon>
    </lineage>
</organism>
<keyword evidence="2" id="KW-1185">Reference proteome</keyword>
<gene>
    <name evidence="1" type="ORF">EYF80_062637</name>
</gene>
<dbReference type="EMBL" id="SRLO01008685">
    <property type="protein sequence ID" value="TNN27220.1"/>
    <property type="molecule type" value="Genomic_DNA"/>
</dbReference>